<evidence type="ECO:0000313" key="6">
    <source>
        <dbReference type="EMBL" id="MBB4923204.1"/>
    </source>
</evidence>
<dbReference type="Pfam" id="PF01580">
    <property type="entry name" value="FtsK_SpoIIIE"/>
    <property type="match status" value="2"/>
</dbReference>
<evidence type="ECO:0000256" key="4">
    <source>
        <dbReference type="SAM" id="Phobius"/>
    </source>
</evidence>
<keyword evidence="4" id="KW-0472">Membrane</keyword>
<evidence type="ECO:0000256" key="3">
    <source>
        <dbReference type="PROSITE-ProRule" id="PRU00289"/>
    </source>
</evidence>
<accession>A0A7W7VV11</accession>
<dbReference type="CDD" id="cd01127">
    <property type="entry name" value="TrwB_TraG_TraD_VirD4"/>
    <property type="match status" value="1"/>
</dbReference>
<keyword evidence="7" id="KW-1185">Reference proteome</keyword>
<evidence type="ECO:0000259" key="5">
    <source>
        <dbReference type="PROSITE" id="PS50901"/>
    </source>
</evidence>
<dbReference type="PANTHER" id="PTHR22683">
    <property type="entry name" value="SPORULATION PROTEIN RELATED"/>
    <property type="match status" value="1"/>
</dbReference>
<dbReference type="PANTHER" id="PTHR22683:SF41">
    <property type="entry name" value="DNA TRANSLOCASE FTSK"/>
    <property type="match status" value="1"/>
</dbReference>
<dbReference type="EMBL" id="JACHJV010000001">
    <property type="protein sequence ID" value="MBB4923204.1"/>
    <property type="molecule type" value="Genomic_DNA"/>
</dbReference>
<keyword evidence="4" id="KW-1133">Transmembrane helix</keyword>
<gene>
    <name evidence="6" type="ORF">FHR34_002197</name>
</gene>
<keyword evidence="1 3" id="KW-0547">Nucleotide-binding</keyword>
<evidence type="ECO:0000256" key="1">
    <source>
        <dbReference type="ARBA" id="ARBA00022741"/>
    </source>
</evidence>
<dbReference type="SUPFAM" id="SSF52540">
    <property type="entry name" value="P-loop containing nucleoside triphosphate hydrolases"/>
    <property type="match status" value="1"/>
</dbReference>
<dbReference type="GO" id="GO:0003677">
    <property type="term" value="F:DNA binding"/>
    <property type="evidence" value="ECO:0007669"/>
    <property type="project" value="InterPro"/>
</dbReference>
<feature type="binding site" evidence="3">
    <location>
        <begin position="188"/>
        <end position="195"/>
    </location>
    <ligand>
        <name>ATP</name>
        <dbReference type="ChEBI" id="CHEBI:30616"/>
    </ligand>
</feature>
<dbReference type="SMART" id="SM00382">
    <property type="entry name" value="AAA"/>
    <property type="match status" value="1"/>
</dbReference>
<reference evidence="6 7" key="1">
    <citation type="submission" date="2020-08" db="EMBL/GenBank/DDBJ databases">
        <title>Sequencing the genomes of 1000 actinobacteria strains.</title>
        <authorList>
            <person name="Klenk H.-P."/>
        </authorList>
    </citation>
    <scope>NUCLEOTIDE SEQUENCE [LARGE SCALE GENOMIC DNA]</scope>
    <source>
        <strain evidence="6 7">DSM 41654</strain>
    </source>
</reference>
<proteinExistence type="predicted"/>
<comment type="caution">
    <text evidence="6">The sequence shown here is derived from an EMBL/GenBank/DDBJ whole genome shotgun (WGS) entry which is preliminary data.</text>
</comment>
<sequence length="436" mass="46876">MGLQMLWLVLLASVAAVLIAAPGLRRTRPNAWWCFIGYPLTVVRIWASWRRLTGTTGLAVPRRPARALLGAVIVKGVALRPVPPRLGAPRLRQGGLEVTVRLHPGQVPDEFGQFALAFAHAWRMHAVRVVGDGRGFVRLVALAWDPLAAPHVPRGARPQLLRAVVGRREDGAVWAIDLHIAPHWLIVGATRSGKSTLIAALVKQLAPQPVALFGIDLKGGMELSLFEARLSALAPDRATARRLLLELMAEAESRMALCRSAGVRAVKDLPAKLRKVPIVIIVDEVAELFLMATRDDKTEVAEIATALLRIAQLGGALDVHLVIAGQRVGSDLGAGVTALRAQLAGRVCHRVTDPGTAEMALGDLSKEALEAAQRITLAEQGVAVTFGDDGQWTRARSIHVTPEEARRVALKHARLAPAWPGLLSVPTDADDEGVYL</sequence>
<dbReference type="Proteomes" id="UP000540506">
    <property type="component" value="Unassembled WGS sequence"/>
</dbReference>
<feature type="domain" description="FtsK" evidence="5">
    <location>
        <begin position="169"/>
        <end position="358"/>
    </location>
</feature>
<dbReference type="RefSeq" id="WP_184935254.1">
    <property type="nucleotide sequence ID" value="NZ_JACHJV010000001.1"/>
</dbReference>
<organism evidence="6 7">
    <name type="scientific">Kitasatospora kifunensis</name>
    <name type="common">Streptomyces kifunensis</name>
    <dbReference type="NCBI Taxonomy" id="58351"/>
    <lineage>
        <taxon>Bacteria</taxon>
        <taxon>Bacillati</taxon>
        <taxon>Actinomycetota</taxon>
        <taxon>Actinomycetes</taxon>
        <taxon>Kitasatosporales</taxon>
        <taxon>Streptomycetaceae</taxon>
        <taxon>Kitasatospora</taxon>
    </lineage>
</organism>
<protein>
    <submittedName>
        <fullName evidence="6">S-DNA-T family DNA segregation ATPase FtsK/SpoIIIE</fullName>
    </submittedName>
</protein>
<keyword evidence="2 3" id="KW-0067">ATP-binding</keyword>
<feature type="transmembrane region" description="Helical" evidence="4">
    <location>
        <begin position="30"/>
        <end position="47"/>
    </location>
</feature>
<keyword evidence="4" id="KW-0812">Transmembrane</keyword>
<name>A0A7W7VV11_KITKI</name>
<dbReference type="InterPro" id="IPR002543">
    <property type="entry name" value="FtsK_dom"/>
</dbReference>
<dbReference type="PROSITE" id="PS50901">
    <property type="entry name" value="FTSK"/>
    <property type="match status" value="1"/>
</dbReference>
<dbReference type="InterPro" id="IPR027417">
    <property type="entry name" value="P-loop_NTPase"/>
</dbReference>
<evidence type="ECO:0000256" key="2">
    <source>
        <dbReference type="ARBA" id="ARBA00022840"/>
    </source>
</evidence>
<dbReference type="InterPro" id="IPR003593">
    <property type="entry name" value="AAA+_ATPase"/>
</dbReference>
<dbReference type="AlphaFoldDB" id="A0A7W7VV11"/>
<dbReference type="InterPro" id="IPR050206">
    <property type="entry name" value="FtsK/SpoIIIE/SftA"/>
</dbReference>
<dbReference type="GO" id="GO:0005524">
    <property type="term" value="F:ATP binding"/>
    <property type="evidence" value="ECO:0007669"/>
    <property type="project" value="UniProtKB-UniRule"/>
</dbReference>
<dbReference type="Gene3D" id="3.40.50.300">
    <property type="entry name" value="P-loop containing nucleotide triphosphate hydrolases"/>
    <property type="match status" value="1"/>
</dbReference>
<evidence type="ECO:0000313" key="7">
    <source>
        <dbReference type="Proteomes" id="UP000540506"/>
    </source>
</evidence>